<evidence type="ECO:0000313" key="2">
    <source>
        <dbReference type="Proteomes" id="UP000799771"/>
    </source>
</evidence>
<reference evidence="1" key="1">
    <citation type="journal article" date="2020" name="Stud. Mycol.">
        <title>101 Dothideomycetes genomes: a test case for predicting lifestyles and emergence of pathogens.</title>
        <authorList>
            <person name="Haridas S."/>
            <person name="Albert R."/>
            <person name="Binder M."/>
            <person name="Bloem J."/>
            <person name="Labutti K."/>
            <person name="Salamov A."/>
            <person name="Andreopoulos B."/>
            <person name="Baker S."/>
            <person name="Barry K."/>
            <person name="Bills G."/>
            <person name="Bluhm B."/>
            <person name="Cannon C."/>
            <person name="Castanera R."/>
            <person name="Culley D."/>
            <person name="Daum C."/>
            <person name="Ezra D."/>
            <person name="Gonzalez J."/>
            <person name="Henrissat B."/>
            <person name="Kuo A."/>
            <person name="Liang C."/>
            <person name="Lipzen A."/>
            <person name="Lutzoni F."/>
            <person name="Magnuson J."/>
            <person name="Mondo S."/>
            <person name="Nolan M."/>
            <person name="Ohm R."/>
            <person name="Pangilinan J."/>
            <person name="Park H.-J."/>
            <person name="Ramirez L."/>
            <person name="Alfaro M."/>
            <person name="Sun H."/>
            <person name="Tritt A."/>
            <person name="Yoshinaga Y."/>
            <person name="Zwiers L.-H."/>
            <person name="Turgeon B."/>
            <person name="Goodwin S."/>
            <person name="Spatafora J."/>
            <person name="Crous P."/>
            <person name="Grigoriev I."/>
        </authorList>
    </citation>
    <scope>NUCLEOTIDE SEQUENCE</scope>
    <source>
        <strain evidence="1">CBS 119687</strain>
    </source>
</reference>
<organism evidence="1 2">
    <name type="scientific">Dothidotthia symphoricarpi CBS 119687</name>
    <dbReference type="NCBI Taxonomy" id="1392245"/>
    <lineage>
        <taxon>Eukaryota</taxon>
        <taxon>Fungi</taxon>
        <taxon>Dikarya</taxon>
        <taxon>Ascomycota</taxon>
        <taxon>Pezizomycotina</taxon>
        <taxon>Dothideomycetes</taxon>
        <taxon>Pleosporomycetidae</taxon>
        <taxon>Pleosporales</taxon>
        <taxon>Dothidotthiaceae</taxon>
        <taxon>Dothidotthia</taxon>
    </lineage>
</organism>
<name>A0A6A6A3P8_9PLEO</name>
<dbReference type="OrthoDB" id="3747711at2759"/>
<dbReference type="AlphaFoldDB" id="A0A6A6A3P8"/>
<keyword evidence="2" id="KW-1185">Reference proteome</keyword>
<accession>A0A6A6A3P8</accession>
<dbReference type="RefSeq" id="XP_033521034.1">
    <property type="nucleotide sequence ID" value="XM_033673422.1"/>
</dbReference>
<proteinExistence type="predicted"/>
<protein>
    <submittedName>
        <fullName evidence="1">Uncharacterized protein</fullName>
    </submittedName>
</protein>
<dbReference type="EMBL" id="ML977513">
    <property type="protein sequence ID" value="KAF2126642.1"/>
    <property type="molecule type" value="Genomic_DNA"/>
</dbReference>
<dbReference type="Proteomes" id="UP000799771">
    <property type="component" value="Unassembled WGS sequence"/>
</dbReference>
<dbReference type="GeneID" id="54413854"/>
<gene>
    <name evidence="1" type="ORF">P153DRAFT_81706</name>
</gene>
<evidence type="ECO:0000313" key="1">
    <source>
        <dbReference type="EMBL" id="KAF2126642.1"/>
    </source>
</evidence>
<sequence>MTHAPPDDTEYALLIAWIDQRVATSFLQHQYRITHLLNTQSIARSVMETRFLSRVLSIYTQNKACQGLVGVDDTVPSSNLQIRCGQVNDRLFVGIMAIGCEHDGVVLRGGCRETFGEALESFVDTVLNTGKTYMEEYKRQREEEGELERREEQMERITVGWWEAL</sequence>